<dbReference type="InterPro" id="IPR007110">
    <property type="entry name" value="Ig-like_dom"/>
</dbReference>
<evidence type="ECO:0000256" key="11">
    <source>
        <dbReference type="SAM" id="SignalP"/>
    </source>
</evidence>
<dbReference type="GO" id="GO:0005102">
    <property type="term" value="F:signaling receptor binding"/>
    <property type="evidence" value="ECO:0007669"/>
    <property type="project" value="TreeGrafter"/>
</dbReference>
<keyword evidence="4 10" id="KW-1133">Transmembrane helix</keyword>
<dbReference type="PROSITE" id="PS50835">
    <property type="entry name" value="IG_LIKE"/>
    <property type="match status" value="2"/>
</dbReference>
<keyword evidence="8" id="KW-0393">Immunoglobulin domain</keyword>
<keyword evidence="2 10" id="KW-0812">Transmembrane</keyword>
<dbReference type="InterPro" id="IPR013106">
    <property type="entry name" value="Ig_V-set"/>
</dbReference>
<keyword evidence="5 10" id="KW-0472">Membrane</keyword>
<dbReference type="EMBL" id="JAHDVG010000469">
    <property type="protein sequence ID" value="KAH1180636.1"/>
    <property type="molecule type" value="Genomic_DNA"/>
</dbReference>
<evidence type="ECO:0000256" key="2">
    <source>
        <dbReference type="ARBA" id="ARBA00022692"/>
    </source>
</evidence>
<feature type="non-terminal residue" evidence="13">
    <location>
        <position position="325"/>
    </location>
</feature>
<evidence type="ECO:0000256" key="7">
    <source>
        <dbReference type="ARBA" id="ARBA00023180"/>
    </source>
</evidence>
<dbReference type="GO" id="GO:0050852">
    <property type="term" value="P:T cell receptor signaling pathway"/>
    <property type="evidence" value="ECO:0007669"/>
    <property type="project" value="TreeGrafter"/>
</dbReference>
<evidence type="ECO:0000313" key="13">
    <source>
        <dbReference type="EMBL" id="KAH1180636.1"/>
    </source>
</evidence>
<dbReference type="Proteomes" id="UP000827986">
    <property type="component" value="Unassembled WGS sequence"/>
</dbReference>
<dbReference type="InterPro" id="IPR003599">
    <property type="entry name" value="Ig_sub"/>
</dbReference>
<dbReference type="SMART" id="SM00409">
    <property type="entry name" value="IG"/>
    <property type="match status" value="1"/>
</dbReference>
<evidence type="ECO:0000256" key="4">
    <source>
        <dbReference type="ARBA" id="ARBA00022989"/>
    </source>
</evidence>
<reference evidence="13" key="1">
    <citation type="submission" date="2021-09" db="EMBL/GenBank/DDBJ databases">
        <title>The genome of Mauremys mutica provides insights into the evolution of semi-aquatic lifestyle.</title>
        <authorList>
            <person name="Gong S."/>
            <person name="Gao Y."/>
        </authorList>
    </citation>
    <scope>NUCLEOTIDE SEQUENCE</scope>
    <source>
        <strain evidence="13">MM-2020</strain>
        <tissue evidence="13">Muscle</tissue>
    </source>
</reference>
<comment type="similarity">
    <text evidence="9">Belongs to the SKINT family.</text>
</comment>
<proteinExistence type="inferred from homology"/>
<dbReference type="GO" id="GO:0001817">
    <property type="term" value="P:regulation of cytokine production"/>
    <property type="evidence" value="ECO:0007669"/>
    <property type="project" value="TreeGrafter"/>
</dbReference>
<dbReference type="AlphaFoldDB" id="A0A9D3XJD6"/>
<evidence type="ECO:0000256" key="5">
    <source>
        <dbReference type="ARBA" id="ARBA00023136"/>
    </source>
</evidence>
<dbReference type="FunFam" id="2.60.40.10:FF:000142">
    <property type="entry name" value="V-set domain-containing T-cell activation inhibitor 1"/>
    <property type="match status" value="1"/>
</dbReference>
<dbReference type="GO" id="GO:1903037">
    <property type="term" value="P:regulation of leukocyte cell-cell adhesion"/>
    <property type="evidence" value="ECO:0007669"/>
    <property type="project" value="UniProtKB-ARBA"/>
</dbReference>
<feature type="signal peptide" evidence="11">
    <location>
        <begin position="1"/>
        <end position="22"/>
    </location>
</feature>
<dbReference type="InterPro" id="IPR036179">
    <property type="entry name" value="Ig-like_dom_sf"/>
</dbReference>
<keyword evidence="14" id="KW-1185">Reference proteome</keyword>
<evidence type="ECO:0000256" key="3">
    <source>
        <dbReference type="ARBA" id="ARBA00022729"/>
    </source>
</evidence>
<evidence type="ECO:0000259" key="12">
    <source>
        <dbReference type="PROSITE" id="PS50835"/>
    </source>
</evidence>
<comment type="subcellular location">
    <subcellularLocation>
        <location evidence="1">Membrane</location>
    </subcellularLocation>
</comment>
<dbReference type="InterPro" id="IPR013783">
    <property type="entry name" value="Ig-like_fold"/>
</dbReference>
<evidence type="ECO:0000256" key="10">
    <source>
        <dbReference type="SAM" id="Phobius"/>
    </source>
</evidence>
<evidence type="ECO:0000313" key="14">
    <source>
        <dbReference type="Proteomes" id="UP000827986"/>
    </source>
</evidence>
<gene>
    <name evidence="13" type="ORF">KIL84_001570</name>
</gene>
<evidence type="ECO:0000256" key="6">
    <source>
        <dbReference type="ARBA" id="ARBA00023157"/>
    </source>
</evidence>
<dbReference type="InterPro" id="IPR050504">
    <property type="entry name" value="IgSF_BTN/MOG"/>
</dbReference>
<dbReference type="Pfam" id="PF22705">
    <property type="entry name" value="C2-set_3"/>
    <property type="match status" value="1"/>
</dbReference>
<dbReference type="FunFam" id="2.60.40.10:FF:000088">
    <property type="entry name" value="Butyrophilin subfamily 1 member A1"/>
    <property type="match status" value="1"/>
</dbReference>
<evidence type="ECO:0000256" key="1">
    <source>
        <dbReference type="ARBA" id="ARBA00004370"/>
    </source>
</evidence>
<keyword evidence="6" id="KW-1015">Disulfide bond</keyword>
<dbReference type="GO" id="GO:0050863">
    <property type="term" value="P:regulation of T cell activation"/>
    <property type="evidence" value="ECO:0007669"/>
    <property type="project" value="UniProtKB-ARBA"/>
</dbReference>
<keyword evidence="7" id="KW-0325">Glycoprotein</keyword>
<feature type="domain" description="Ig-like" evidence="12">
    <location>
        <begin position="39"/>
        <end position="141"/>
    </location>
</feature>
<name>A0A9D3XJD6_9SAUR</name>
<dbReference type="PANTHER" id="PTHR24100">
    <property type="entry name" value="BUTYROPHILIN"/>
    <property type="match status" value="1"/>
</dbReference>
<accession>A0A9D3XJD6</accession>
<dbReference type="Pfam" id="PF07686">
    <property type="entry name" value="V-set"/>
    <property type="match status" value="1"/>
</dbReference>
<dbReference type="Gene3D" id="2.60.40.10">
    <property type="entry name" value="Immunoglobulins"/>
    <property type="match status" value="2"/>
</dbReference>
<protein>
    <recommendedName>
        <fullName evidence="12">Ig-like domain-containing protein</fullName>
    </recommendedName>
</protein>
<feature type="chain" id="PRO_5039636259" description="Ig-like domain-containing protein" evidence="11">
    <location>
        <begin position="23"/>
        <end position="325"/>
    </location>
</feature>
<dbReference type="SUPFAM" id="SSF48726">
    <property type="entry name" value="Immunoglobulin"/>
    <property type="match status" value="2"/>
</dbReference>
<organism evidence="13 14">
    <name type="scientific">Mauremys mutica</name>
    <name type="common">yellowpond turtle</name>
    <dbReference type="NCBI Taxonomy" id="74926"/>
    <lineage>
        <taxon>Eukaryota</taxon>
        <taxon>Metazoa</taxon>
        <taxon>Chordata</taxon>
        <taxon>Craniata</taxon>
        <taxon>Vertebrata</taxon>
        <taxon>Euteleostomi</taxon>
        <taxon>Archelosauria</taxon>
        <taxon>Testudinata</taxon>
        <taxon>Testudines</taxon>
        <taxon>Cryptodira</taxon>
        <taxon>Durocryptodira</taxon>
        <taxon>Testudinoidea</taxon>
        <taxon>Geoemydidae</taxon>
        <taxon>Geoemydinae</taxon>
        <taxon>Mauremys</taxon>
    </lineage>
</organism>
<dbReference type="InterPro" id="IPR053896">
    <property type="entry name" value="BTN3A2-like_Ig-C"/>
</dbReference>
<keyword evidence="3 11" id="KW-0732">Signal</keyword>
<comment type="caution">
    <text evidence="13">The sequence shown here is derived from an EMBL/GenBank/DDBJ whole genome shotgun (WGS) entry which is preliminary data.</text>
</comment>
<dbReference type="GO" id="GO:0042110">
    <property type="term" value="P:T cell activation"/>
    <property type="evidence" value="ECO:0007669"/>
    <property type="project" value="UniProtKB-ARBA"/>
</dbReference>
<dbReference type="PANTHER" id="PTHR24100:SF130">
    <property type="entry name" value="BUTYROPHILIN-LIKE PROTEIN 9"/>
    <property type="match status" value="1"/>
</dbReference>
<sequence>MAPRQLCADFLGILLLVTHSVSEKFSLSGSPYPVVGIVGQDVVLPCQLSPRTWPVDTEVLWSKIEGTHSEAGYVNVHQYKNQSNLDILGDNYQRRTEMFQQEFRNGNVSLKLKRLHVTDAGTYICFVKSPTWSHEANTELQIAAVAPVFIDVLGPHGQGIGLACRSTGWFPKPELHWAGNKGQNLELESKTGMTQDNESLYNVLGHVTVPRGEAPAEIICVVQNGLLKTDRESAIHLSDDIFPHTSPWLSAFWVSFMLLLLTNGAWAFRGYKEKQKISQKKRCEKEALLSLEAQKKELESEQHDRSKRIERLTVELDFRKARSYM</sequence>
<feature type="transmembrane region" description="Helical" evidence="10">
    <location>
        <begin position="248"/>
        <end position="268"/>
    </location>
</feature>
<feature type="domain" description="Ig-like" evidence="12">
    <location>
        <begin position="147"/>
        <end position="238"/>
    </location>
</feature>
<evidence type="ECO:0000256" key="8">
    <source>
        <dbReference type="ARBA" id="ARBA00023319"/>
    </source>
</evidence>
<evidence type="ECO:0000256" key="9">
    <source>
        <dbReference type="ARBA" id="ARBA00038221"/>
    </source>
</evidence>
<dbReference type="GO" id="GO:0009897">
    <property type="term" value="C:external side of plasma membrane"/>
    <property type="evidence" value="ECO:0007669"/>
    <property type="project" value="TreeGrafter"/>
</dbReference>